<dbReference type="SMART" id="SM00382">
    <property type="entry name" value="AAA"/>
    <property type="match status" value="1"/>
</dbReference>
<dbReference type="GO" id="GO:0034040">
    <property type="term" value="F:ATPase-coupled lipid transmembrane transporter activity"/>
    <property type="evidence" value="ECO:0007669"/>
    <property type="project" value="TreeGrafter"/>
</dbReference>
<dbReference type="AlphaFoldDB" id="A0A271LUJ0"/>
<evidence type="ECO:0008006" key="13">
    <source>
        <dbReference type="Google" id="ProtNLM"/>
    </source>
</evidence>
<feature type="transmembrane region" description="Helical" evidence="8">
    <location>
        <begin position="124"/>
        <end position="141"/>
    </location>
</feature>
<dbReference type="InterPro" id="IPR017871">
    <property type="entry name" value="ABC_transporter-like_CS"/>
</dbReference>
<sequence length="590" mass="63619">MSTSNGRLPLSKSLFEIGVFSAVVNVLLLVPPLYLLQIYDRVLPSSSMNTLIYLSLFSVTGLAVLGILEIVRSLYANRLAARFDARLGSAAFLAAMNGPGAGFGDVQPLRDLATIRTFVASRSLFFLFDLPFGPLFLVLLYFVHPLLFAITLVGVVVMVIIALLNQAVTSRSGREAGDTLAATMNAAQTFARNFETVRALGMVSSIIEFWGDRFSKSLRASDKVARNNAFYGGLSRTIRILLQLAVLAAGAYLVLTEEMTAGMMFAASIISGRVLQPIDQIVGSWRQIAETGQAWKRVTALQNQVSGERPRDVELPAPVGALTLDKVVYFLPNTDPGGHPLIKRLSFSVNAGECVAIIGPSQAGKSTLARLIVGAIKPRSGVVRIDGADIQNWRPDQLGKHFGYLSQEVELFPGTVGQNISRFEADPSDQEMIAAAQRAQVQQLVLGLARGFATVIGPMGVRLSGGERQRIGLARAFFGDPRILVLDEPNANLDAEGEAALERAILNARSDKRTVLLITHRPSLAAKCDRILMLRDGQIELYGPAQDVLHRLAQGQNKPMTQATAAISSVGTANEGQGLLDQSTPSRLQN</sequence>
<feature type="transmembrane region" description="Helical" evidence="8">
    <location>
        <begin position="51"/>
        <end position="71"/>
    </location>
</feature>
<dbReference type="SUPFAM" id="SSF90123">
    <property type="entry name" value="ABC transporter transmembrane region"/>
    <property type="match status" value="1"/>
</dbReference>
<organism evidence="11 12">
    <name type="scientific">Mesorhizobium temperatum</name>
    <dbReference type="NCBI Taxonomy" id="241416"/>
    <lineage>
        <taxon>Bacteria</taxon>
        <taxon>Pseudomonadati</taxon>
        <taxon>Pseudomonadota</taxon>
        <taxon>Alphaproteobacteria</taxon>
        <taxon>Hyphomicrobiales</taxon>
        <taxon>Phyllobacteriaceae</taxon>
        <taxon>Mesorhizobium</taxon>
    </lineage>
</organism>
<dbReference type="InterPro" id="IPR039421">
    <property type="entry name" value="Type_1_exporter"/>
</dbReference>
<reference evidence="11 12" key="1">
    <citation type="submission" date="2017-08" db="EMBL/GenBank/DDBJ databases">
        <title>Mesorhizobium wenxinae sp. nov., a novel rhizobial species isolated from root nodules of chickpea (Cicer arietinum L.).</title>
        <authorList>
            <person name="Zhang J."/>
        </authorList>
    </citation>
    <scope>NUCLEOTIDE SEQUENCE [LARGE SCALE GENOMIC DNA]</scope>
    <source>
        <strain evidence="11 12">SDW018</strain>
    </source>
</reference>
<dbReference type="Gene3D" id="3.40.50.300">
    <property type="entry name" value="P-loop containing nucleotide triphosphate hydrolases"/>
    <property type="match status" value="1"/>
</dbReference>
<keyword evidence="7 8" id="KW-0472">Membrane</keyword>
<keyword evidence="5" id="KW-0067">ATP-binding</keyword>
<comment type="similarity">
    <text evidence="2">Belongs to the ABC transporter superfamily.</text>
</comment>
<evidence type="ECO:0000256" key="3">
    <source>
        <dbReference type="ARBA" id="ARBA00022692"/>
    </source>
</evidence>
<evidence type="ECO:0000259" key="9">
    <source>
        <dbReference type="PROSITE" id="PS50893"/>
    </source>
</evidence>
<dbReference type="PROSITE" id="PS00211">
    <property type="entry name" value="ABC_TRANSPORTER_1"/>
    <property type="match status" value="1"/>
</dbReference>
<dbReference type="InterPro" id="IPR010128">
    <property type="entry name" value="ATPase_T1SS_PrtD-like"/>
</dbReference>
<dbReference type="InterPro" id="IPR036640">
    <property type="entry name" value="ABC1_TM_sf"/>
</dbReference>
<dbReference type="GO" id="GO:0030256">
    <property type="term" value="C:type I protein secretion system complex"/>
    <property type="evidence" value="ECO:0007669"/>
    <property type="project" value="InterPro"/>
</dbReference>
<dbReference type="EMBL" id="NPKJ01000022">
    <property type="protein sequence ID" value="PAQ10935.1"/>
    <property type="molecule type" value="Genomic_DNA"/>
</dbReference>
<dbReference type="GO" id="GO:0016887">
    <property type="term" value="F:ATP hydrolysis activity"/>
    <property type="evidence" value="ECO:0007669"/>
    <property type="project" value="InterPro"/>
</dbReference>
<accession>A0A271LUJ0</accession>
<evidence type="ECO:0000256" key="4">
    <source>
        <dbReference type="ARBA" id="ARBA00022741"/>
    </source>
</evidence>
<dbReference type="InterPro" id="IPR011527">
    <property type="entry name" value="ABC1_TM_dom"/>
</dbReference>
<name>A0A271LUJ0_9HYPH</name>
<gene>
    <name evidence="11" type="ORF">CIT26_06420</name>
</gene>
<dbReference type="OrthoDB" id="9808328at2"/>
<evidence type="ECO:0000313" key="11">
    <source>
        <dbReference type="EMBL" id="PAQ10935.1"/>
    </source>
</evidence>
<dbReference type="PANTHER" id="PTHR24221:SF248">
    <property type="entry name" value="ABC TRANSPORTER TRANSMEMBRANE REGION"/>
    <property type="match status" value="1"/>
</dbReference>
<comment type="subcellular location">
    <subcellularLocation>
        <location evidence="1">Cell membrane</location>
        <topology evidence="1">Multi-pass membrane protein</topology>
    </subcellularLocation>
</comment>
<feature type="domain" description="ABC transporter" evidence="9">
    <location>
        <begin position="322"/>
        <end position="561"/>
    </location>
</feature>
<protein>
    <recommendedName>
        <fullName evidence="13">Type I secretion system permease/ATPase</fullName>
    </recommendedName>
</protein>
<evidence type="ECO:0000256" key="2">
    <source>
        <dbReference type="ARBA" id="ARBA00005417"/>
    </source>
</evidence>
<evidence type="ECO:0000256" key="1">
    <source>
        <dbReference type="ARBA" id="ARBA00004651"/>
    </source>
</evidence>
<feature type="transmembrane region" description="Helical" evidence="8">
    <location>
        <begin position="14"/>
        <end position="39"/>
    </location>
</feature>
<feature type="transmembrane region" description="Helical" evidence="8">
    <location>
        <begin position="238"/>
        <end position="255"/>
    </location>
</feature>
<evidence type="ECO:0000259" key="10">
    <source>
        <dbReference type="PROSITE" id="PS50929"/>
    </source>
</evidence>
<dbReference type="RefSeq" id="WP_095491789.1">
    <property type="nucleotide sequence ID" value="NZ_NPKJ01000022.1"/>
</dbReference>
<keyword evidence="12" id="KW-1185">Reference proteome</keyword>
<keyword evidence="6 8" id="KW-1133">Transmembrane helix</keyword>
<dbReference type="PANTHER" id="PTHR24221">
    <property type="entry name" value="ATP-BINDING CASSETTE SUB-FAMILY B"/>
    <property type="match status" value="1"/>
</dbReference>
<dbReference type="InterPro" id="IPR003439">
    <property type="entry name" value="ABC_transporter-like_ATP-bd"/>
</dbReference>
<keyword evidence="4" id="KW-0547">Nucleotide-binding</keyword>
<dbReference type="GO" id="GO:0005524">
    <property type="term" value="F:ATP binding"/>
    <property type="evidence" value="ECO:0007669"/>
    <property type="project" value="UniProtKB-KW"/>
</dbReference>
<dbReference type="InterPro" id="IPR003593">
    <property type="entry name" value="AAA+_ATPase"/>
</dbReference>
<dbReference type="NCBIfam" id="TIGR01842">
    <property type="entry name" value="type_I_sec_PrtD"/>
    <property type="match status" value="1"/>
</dbReference>
<dbReference type="SUPFAM" id="SSF52540">
    <property type="entry name" value="P-loop containing nucleoside triphosphate hydrolases"/>
    <property type="match status" value="1"/>
</dbReference>
<feature type="transmembrane region" description="Helical" evidence="8">
    <location>
        <begin position="147"/>
        <end position="164"/>
    </location>
</feature>
<dbReference type="GO" id="GO:0140359">
    <property type="term" value="F:ABC-type transporter activity"/>
    <property type="evidence" value="ECO:0007669"/>
    <property type="project" value="InterPro"/>
</dbReference>
<dbReference type="GO" id="GO:0030253">
    <property type="term" value="P:protein secretion by the type I secretion system"/>
    <property type="evidence" value="ECO:0007669"/>
    <property type="project" value="InterPro"/>
</dbReference>
<dbReference type="Pfam" id="PF00664">
    <property type="entry name" value="ABC_membrane"/>
    <property type="match status" value="1"/>
</dbReference>
<evidence type="ECO:0000313" key="12">
    <source>
        <dbReference type="Proteomes" id="UP000216442"/>
    </source>
</evidence>
<dbReference type="InterPro" id="IPR027417">
    <property type="entry name" value="P-loop_NTPase"/>
</dbReference>
<proteinExistence type="inferred from homology"/>
<dbReference type="GO" id="GO:0005886">
    <property type="term" value="C:plasma membrane"/>
    <property type="evidence" value="ECO:0007669"/>
    <property type="project" value="UniProtKB-SubCell"/>
</dbReference>
<evidence type="ECO:0000256" key="5">
    <source>
        <dbReference type="ARBA" id="ARBA00022840"/>
    </source>
</evidence>
<evidence type="ECO:0000256" key="7">
    <source>
        <dbReference type="ARBA" id="ARBA00023136"/>
    </source>
</evidence>
<dbReference type="PROSITE" id="PS50893">
    <property type="entry name" value="ABC_TRANSPORTER_2"/>
    <property type="match status" value="1"/>
</dbReference>
<dbReference type="PROSITE" id="PS50929">
    <property type="entry name" value="ABC_TM1F"/>
    <property type="match status" value="1"/>
</dbReference>
<dbReference type="Pfam" id="PF00005">
    <property type="entry name" value="ABC_tran"/>
    <property type="match status" value="1"/>
</dbReference>
<comment type="caution">
    <text evidence="11">The sequence shown here is derived from an EMBL/GenBank/DDBJ whole genome shotgun (WGS) entry which is preliminary data.</text>
</comment>
<evidence type="ECO:0000256" key="6">
    <source>
        <dbReference type="ARBA" id="ARBA00022989"/>
    </source>
</evidence>
<evidence type="ECO:0000256" key="8">
    <source>
        <dbReference type="SAM" id="Phobius"/>
    </source>
</evidence>
<dbReference type="Gene3D" id="1.20.1560.10">
    <property type="entry name" value="ABC transporter type 1, transmembrane domain"/>
    <property type="match status" value="1"/>
</dbReference>
<keyword evidence="3 8" id="KW-0812">Transmembrane</keyword>
<dbReference type="Proteomes" id="UP000216442">
    <property type="component" value="Unassembled WGS sequence"/>
</dbReference>
<feature type="domain" description="ABC transmembrane type-1" evidence="10">
    <location>
        <begin position="17"/>
        <end position="290"/>
    </location>
</feature>